<dbReference type="EMBL" id="LCQQ01000035">
    <property type="protein sequence ID" value="KKW20395.1"/>
    <property type="molecule type" value="Genomic_DNA"/>
</dbReference>
<organism evidence="1 2">
    <name type="scientific">Candidatus Adlerbacteria bacterium GW2011_GWC1_50_9</name>
    <dbReference type="NCBI Taxonomy" id="1618608"/>
    <lineage>
        <taxon>Bacteria</taxon>
        <taxon>Candidatus Adleribacteriota</taxon>
    </lineage>
</organism>
<comment type="caution">
    <text evidence="1">The sequence shown here is derived from an EMBL/GenBank/DDBJ whole genome shotgun (WGS) entry which is preliminary data.</text>
</comment>
<dbReference type="AlphaFoldDB" id="A0A0G1WP77"/>
<sequence length="110" mass="12245">MPETAKAPVVLQQFHRFDFTHGPIDFIMDGPGKYRFYHGCILVSGKGDDDLSSSGEMKLARFGDNLNLAKLFCPRCGTPRGFMWPQSEEPTFSDLAEAIQQGILPPNILL</sequence>
<name>A0A0G1WP77_9BACT</name>
<protein>
    <submittedName>
        <fullName evidence="1">Uncharacterized protein</fullName>
    </submittedName>
</protein>
<proteinExistence type="predicted"/>
<reference evidence="1 2" key="1">
    <citation type="journal article" date="2015" name="Nature">
        <title>rRNA introns, odd ribosomes, and small enigmatic genomes across a large radiation of phyla.</title>
        <authorList>
            <person name="Brown C.T."/>
            <person name="Hug L.A."/>
            <person name="Thomas B.C."/>
            <person name="Sharon I."/>
            <person name="Castelle C.J."/>
            <person name="Singh A."/>
            <person name="Wilkins M.J."/>
            <person name="Williams K.H."/>
            <person name="Banfield J.F."/>
        </authorList>
    </citation>
    <scope>NUCLEOTIDE SEQUENCE [LARGE SCALE GENOMIC DNA]</scope>
</reference>
<dbReference type="Proteomes" id="UP000034201">
    <property type="component" value="Unassembled WGS sequence"/>
</dbReference>
<accession>A0A0G1WP77</accession>
<gene>
    <name evidence="1" type="ORF">UY61_C0035G0013</name>
</gene>
<evidence type="ECO:0000313" key="2">
    <source>
        <dbReference type="Proteomes" id="UP000034201"/>
    </source>
</evidence>
<evidence type="ECO:0000313" key="1">
    <source>
        <dbReference type="EMBL" id="KKW20395.1"/>
    </source>
</evidence>